<feature type="transmembrane region" description="Helical" evidence="12">
    <location>
        <begin position="201"/>
        <end position="223"/>
    </location>
</feature>
<evidence type="ECO:0000256" key="12">
    <source>
        <dbReference type="RuleBase" id="RU362069"/>
    </source>
</evidence>
<proteinExistence type="inferred from homology"/>
<comment type="subcellular location">
    <subcellularLocation>
        <location evidence="12">Cell membrane</location>
        <topology evidence="12">Multi-pass membrane protein</topology>
    </subcellularLocation>
    <subcellularLocation>
        <location evidence="12">Bacterial flagellum basal body</location>
    </subcellularLocation>
</comment>
<dbReference type="NCBIfam" id="TIGR01103">
    <property type="entry name" value="fliP"/>
    <property type="match status" value="1"/>
</dbReference>
<keyword evidence="14" id="KW-1185">Reference proteome</keyword>
<evidence type="ECO:0000256" key="7">
    <source>
        <dbReference type="ARBA" id="ARBA00022927"/>
    </source>
</evidence>
<evidence type="ECO:0000256" key="6">
    <source>
        <dbReference type="ARBA" id="ARBA00022795"/>
    </source>
</evidence>
<keyword evidence="5 12" id="KW-0812">Transmembrane</keyword>
<evidence type="ECO:0000256" key="10">
    <source>
        <dbReference type="ARBA" id="ARBA00023143"/>
    </source>
</evidence>
<organism evidence="13 14">
    <name type="scientific">Periweissella beninensis</name>
    <dbReference type="NCBI Taxonomy" id="504936"/>
    <lineage>
        <taxon>Bacteria</taxon>
        <taxon>Bacillati</taxon>
        <taxon>Bacillota</taxon>
        <taxon>Bacilli</taxon>
        <taxon>Lactobacillales</taxon>
        <taxon>Lactobacillaceae</taxon>
        <taxon>Periweissella</taxon>
    </lineage>
</organism>
<feature type="transmembrane region" description="Helical" evidence="12">
    <location>
        <begin position="235"/>
        <end position="254"/>
    </location>
</feature>
<keyword evidence="3 12" id="KW-0813">Transport</keyword>
<evidence type="ECO:0000313" key="13">
    <source>
        <dbReference type="EMBL" id="MCM2436942.1"/>
    </source>
</evidence>
<dbReference type="RefSeq" id="WP_205144109.1">
    <property type="nucleotide sequence ID" value="NZ_JAFBDN010000020.1"/>
</dbReference>
<evidence type="ECO:0000256" key="11">
    <source>
        <dbReference type="ARBA" id="ARBA00023225"/>
    </source>
</evidence>
<keyword evidence="13" id="KW-0282">Flagellum</keyword>
<keyword evidence="6 12" id="KW-1005">Bacterial flagellum biogenesis</keyword>
<dbReference type="InterPro" id="IPR005837">
    <property type="entry name" value="FliP"/>
</dbReference>
<keyword evidence="8 12" id="KW-1133">Transmembrane helix</keyword>
<dbReference type="PRINTS" id="PR00951">
    <property type="entry name" value="FLGBIOSNFLIP"/>
</dbReference>
<gene>
    <name evidence="12 13" type="primary">fliP</name>
    <name evidence="13" type="ORF">KAK10_03225</name>
</gene>
<sequence>MKKQLRKASLIGLLSGLATLWLTAVPIYALDLKGITETSQNLLKGTGSSSNIINTFLLLTILSVIPMLLIMTTSFTRIIMVLSFVRSALGTQQNPPNQVLIGLALFLTFFTMKPVYTDIYQQAVVPYNRQEISQQQLVNRSENRLKEFMGKQTRKTDIKLFMETADQSKQAKATIKVPQNTHKIPMSIMIPAFIISEMRTAFSIGFLIFIPFLIIDMVVSSILMSMGMVMLSPVMISLPFKLLLFVLVDGWYLLVESLVKSFS</sequence>
<keyword evidence="9 12" id="KW-0472">Membrane</keyword>
<evidence type="ECO:0000313" key="14">
    <source>
        <dbReference type="Proteomes" id="UP001057481"/>
    </source>
</evidence>
<keyword evidence="11 12" id="KW-1006">Bacterial flagellum protein export</keyword>
<dbReference type="Proteomes" id="UP001057481">
    <property type="component" value="Unassembled WGS sequence"/>
</dbReference>
<keyword evidence="10" id="KW-0975">Bacterial flagellum</keyword>
<evidence type="ECO:0000256" key="2">
    <source>
        <dbReference type="ARBA" id="ARBA00021714"/>
    </source>
</evidence>
<comment type="similarity">
    <text evidence="1 12">Belongs to the FliP/MopC/SpaP family.</text>
</comment>
<dbReference type="PANTHER" id="PTHR30587:SF0">
    <property type="entry name" value="FLAGELLAR BIOSYNTHETIC PROTEIN FLIP"/>
    <property type="match status" value="1"/>
</dbReference>
<dbReference type="PANTHER" id="PTHR30587">
    <property type="entry name" value="FLAGELLAR BIOSYNTHETIC PROTEIN FLIP"/>
    <property type="match status" value="1"/>
</dbReference>
<comment type="caution">
    <text evidence="12">Lacks conserved residue(s) required for the propagation of feature annotation.</text>
</comment>
<dbReference type="NCBIfam" id="NF009438">
    <property type="entry name" value="PRK12797.1"/>
    <property type="match status" value="1"/>
</dbReference>
<dbReference type="PROSITE" id="PS01061">
    <property type="entry name" value="FLIP_2"/>
    <property type="match status" value="1"/>
</dbReference>
<evidence type="ECO:0000256" key="9">
    <source>
        <dbReference type="ARBA" id="ARBA00023136"/>
    </source>
</evidence>
<feature type="transmembrane region" description="Helical" evidence="12">
    <location>
        <begin position="53"/>
        <end position="85"/>
    </location>
</feature>
<evidence type="ECO:0000256" key="5">
    <source>
        <dbReference type="ARBA" id="ARBA00022692"/>
    </source>
</evidence>
<dbReference type="EMBL" id="JAGMVS010000042">
    <property type="protein sequence ID" value="MCM2436942.1"/>
    <property type="molecule type" value="Genomic_DNA"/>
</dbReference>
<dbReference type="PRINTS" id="PR01302">
    <property type="entry name" value="TYPE3IMPPROT"/>
</dbReference>
<evidence type="ECO:0000256" key="3">
    <source>
        <dbReference type="ARBA" id="ARBA00022448"/>
    </source>
</evidence>
<reference evidence="13" key="1">
    <citation type="submission" date="2021-04" db="EMBL/GenBank/DDBJ databases">
        <title>Taxonomic assessment of Weissella genus.</title>
        <authorList>
            <person name="Fanelli F."/>
            <person name="Chieffi D."/>
            <person name="Dell'Aquila A."/>
            <person name="Gyu-Sung C."/>
            <person name="Franz C.M.A.P."/>
            <person name="Fusco V."/>
        </authorList>
    </citation>
    <scope>NUCLEOTIDE SEQUENCE</scope>
    <source>
        <strain evidence="13">LMG 25373</strain>
    </source>
</reference>
<dbReference type="Pfam" id="PF00813">
    <property type="entry name" value="FliP"/>
    <property type="match status" value="1"/>
</dbReference>
<evidence type="ECO:0000256" key="4">
    <source>
        <dbReference type="ARBA" id="ARBA00022475"/>
    </source>
</evidence>
<keyword evidence="13" id="KW-0966">Cell projection</keyword>
<evidence type="ECO:0000256" key="1">
    <source>
        <dbReference type="ARBA" id="ARBA00006257"/>
    </source>
</evidence>
<dbReference type="InterPro" id="IPR005838">
    <property type="entry name" value="T3SS_IM_P"/>
</dbReference>
<accession>A0ABT0VKJ5</accession>
<keyword evidence="7 12" id="KW-0653">Protein transport</keyword>
<comment type="caution">
    <text evidence="13">The sequence shown here is derived from an EMBL/GenBank/DDBJ whole genome shotgun (WGS) entry which is preliminary data.</text>
</comment>
<keyword evidence="4 12" id="KW-1003">Cell membrane</keyword>
<comment type="function">
    <text evidence="12">Plays a role in the flagellum-specific transport system.</text>
</comment>
<name>A0ABT0VKJ5_9LACO</name>
<protein>
    <recommendedName>
        <fullName evidence="2 12">Flagellar biosynthetic protein FliP</fullName>
    </recommendedName>
</protein>
<evidence type="ECO:0000256" key="8">
    <source>
        <dbReference type="ARBA" id="ARBA00022989"/>
    </source>
</evidence>
<keyword evidence="13" id="KW-0969">Cilium</keyword>